<dbReference type="OrthoDB" id="9787933at2"/>
<feature type="domain" description="Dienelactone hydrolase" evidence="1">
    <location>
        <begin position="17"/>
        <end position="236"/>
    </location>
</feature>
<evidence type="ECO:0000259" key="1">
    <source>
        <dbReference type="Pfam" id="PF01738"/>
    </source>
</evidence>
<protein>
    <submittedName>
        <fullName evidence="2">Dienelactone hydrolase</fullName>
    </submittedName>
</protein>
<reference evidence="2 3" key="2">
    <citation type="journal article" date="2016" name="Genome Announc.">
        <title>Draft Genome Sequence of the N2-Fixing Cyanobacterium Nostoc piscinale CENA21, Isolated from the Brazilian Amazon Floodplain.</title>
        <authorList>
            <person name="Leao T."/>
            <person name="Guimaraes P.I."/>
            <person name="de Melo A.G."/>
            <person name="Ramos R.T."/>
            <person name="Leao P.N."/>
            <person name="Silva A."/>
            <person name="Fiore M.F."/>
            <person name="Schneider M.P."/>
        </authorList>
    </citation>
    <scope>NUCLEOTIDE SEQUENCE [LARGE SCALE GENOMIC DNA]</scope>
    <source>
        <strain evidence="2 3">CENA21</strain>
    </source>
</reference>
<keyword evidence="3" id="KW-1185">Reference proteome</keyword>
<dbReference type="Proteomes" id="UP000062645">
    <property type="component" value="Chromosome"/>
</dbReference>
<organism evidence="2 3">
    <name type="scientific">Nostoc piscinale CENA21</name>
    <dbReference type="NCBI Taxonomy" id="224013"/>
    <lineage>
        <taxon>Bacteria</taxon>
        <taxon>Bacillati</taxon>
        <taxon>Cyanobacteriota</taxon>
        <taxon>Cyanophyceae</taxon>
        <taxon>Nostocales</taxon>
        <taxon>Nostocaceae</taxon>
        <taxon>Nostoc</taxon>
    </lineage>
</organism>
<accession>A0A0M4SLI6</accession>
<dbReference type="InterPro" id="IPR051049">
    <property type="entry name" value="Dienelactone_hydrolase-like"/>
</dbReference>
<dbReference type="RefSeq" id="WP_062293749.1">
    <property type="nucleotide sequence ID" value="NZ_CP012036.1"/>
</dbReference>
<dbReference type="PANTHER" id="PTHR46623">
    <property type="entry name" value="CARBOXYMETHYLENEBUTENOLIDASE-RELATED"/>
    <property type="match status" value="1"/>
</dbReference>
<name>A0A0M4SLI6_9NOSO</name>
<keyword evidence="2" id="KW-0378">Hydrolase</keyword>
<reference evidence="3" key="1">
    <citation type="submission" date="2015-07" db="EMBL/GenBank/DDBJ databases">
        <title>Genome Of Nitrogen-Fixing Cyanobacterium Nostoc piscinale CENA21 From Solimoes/Amazon River Floodplain Sediments And Comparative Genomics To Uncover Biosynthetic Natural Products Potential.</title>
        <authorList>
            <person name="Leao T.F."/>
            <person name="Leao P.N."/>
            <person name="Guimaraes P.I."/>
            <person name="de Melo A.G.C."/>
            <person name="Ramos R.T.J."/>
            <person name="Silva A."/>
            <person name="Fiore M.F."/>
            <person name="Schneider M.P.C."/>
        </authorList>
    </citation>
    <scope>NUCLEOTIDE SEQUENCE [LARGE SCALE GENOMIC DNA]</scope>
    <source>
        <strain evidence="3">CENA21</strain>
    </source>
</reference>
<dbReference type="EMBL" id="CP012036">
    <property type="protein sequence ID" value="ALF53798.1"/>
    <property type="molecule type" value="Genomic_DNA"/>
</dbReference>
<sequence length="240" mass="27162">MRIAKTEVLISTLSGQMPAVLITPTQPGRKPAILLLMEAFGVTPHIQDVAVRIANQGYEVLVPDLYYRELPNNKFSYEQVEQAMVMMGRLDFGQSMENDILAALMYLKSLPNVDANRIGVTGFCLGGGLTFFTACKLSHQITVAAPFYGMVLDEWIEAVQDITIPVYLFFGGRDFFISSDRIQQINTRFQELGKEYILKVYPYAGHGFFCDERSDYHQPAAEDAWCELMKFFAKYLHPDS</sequence>
<dbReference type="InterPro" id="IPR029058">
    <property type="entry name" value="AB_hydrolase_fold"/>
</dbReference>
<dbReference type="InterPro" id="IPR002925">
    <property type="entry name" value="Dienelactn_hydro"/>
</dbReference>
<evidence type="ECO:0000313" key="2">
    <source>
        <dbReference type="EMBL" id="ALF53798.1"/>
    </source>
</evidence>
<gene>
    <name evidence="2" type="ORF">ACX27_14605</name>
</gene>
<dbReference type="Pfam" id="PF01738">
    <property type="entry name" value="DLH"/>
    <property type="match status" value="1"/>
</dbReference>
<dbReference type="STRING" id="224013.ACX27_14605"/>
<dbReference type="PATRIC" id="fig|224013.5.peg.3522"/>
<dbReference type="GO" id="GO:0016787">
    <property type="term" value="F:hydrolase activity"/>
    <property type="evidence" value="ECO:0007669"/>
    <property type="project" value="UniProtKB-KW"/>
</dbReference>
<dbReference type="PANTHER" id="PTHR46623:SF6">
    <property type="entry name" value="ALPHA_BETA-HYDROLASES SUPERFAMILY PROTEIN"/>
    <property type="match status" value="1"/>
</dbReference>
<evidence type="ECO:0000313" key="3">
    <source>
        <dbReference type="Proteomes" id="UP000062645"/>
    </source>
</evidence>
<dbReference type="Gene3D" id="3.40.50.1820">
    <property type="entry name" value="alpha/beta hydrolase"/>
    <property type="match status" value="1"/>
</dbReference>
<proteinExistence type="predicted"/>
<dbReference type="AlphaFoldDB" id="A0A0M4SLI6"/>
<dbReference type="SUPFAM" id="SSF53474">
    <property type="entry name" value="alpha/beta-Hydrolases"/>
    <property type="match status" value="1"/>
</dbReference>
<dbReference type="KEGG" id="npz:ACX27_14605"/>